<evidence type="ECO:0000259" key="2">
    <source>
        <dbReference type="Pfam" id="PF03713"/>
    </source>
</evidence>
<feature type="transmembrane region" description="Helical" evidence="1">
    <location>
        <begin position="67"/>
        <end position="84"/>
    </location>
</feature>
<keyword evidence="1" id="KW-1133">Transmembrane helix</keyword>
<dbReference type="Pfam" id="PF03713">
    <property type="entry name" value="DUF305"/>
    <property type="match status" value="1"/>
</dbReference>
<name>A0A8B2NNS2_9HYPH</name>
<comment type="caution">
    <text evidence="3">The sequence shown here is derived from an EMBL/GenBank/DDBJ whole genome shotgun (WGS) entry which is preliminary data.</text>
</comment>
<protein>
    <submittedName>
        <fullName evidence="3">DUF305 domain-containing protein</fullName>
    </submittedName>
</protein>
<feature type="transmembrane region" description="Helical" evidence="1">
    <location>
        <begin position="6"/>
        <end position="27"/>
    </location>
</feature>
<dbReference type="Proteomes" id="UP000249590">
    <property type="component" value="Unassembled WGS sequence"/>
</dbReference>
<keyword evidence="1" id="KW-0472">Membrane</keyword>
<keyword evidence="1" id="KW-0812">Transmembrane</keyword>
<evidence type="ECO:0000256" key="1">
    <source>
        <dbReference type="SAM" id="Phobius"/>
    </source>
</evidence>
<dbReference type="EMBL" id="QHHQ01000015">
    <property type="protein sequence ID" value="RAH96221.1"/>
    <property type="molecule type" value="Genomic_DNA"/>
</dbReference>
<dbReference type="Gene3D" id="1.20.1260.10">
    <property type="match status" value="1"/>
</dbReference>
<dbReference type="RefSeq" id="WP_111352599.1">
    <property type="nucleotide sequence ID" value="NZ_QHHQ01000015.1"/>
</dbReference>
<accession>A0A8B2NNS2</accession>
<dbReference type="InterPro" id="IPR005183">
    <property type="entry name" value="DUF305_CopM-like"/>
</dbReference>
<evidence type="ECO:0000313" key="4">
    <source>
        <dbReference type="Proteomes" id="UP000249590"/>
    </source>
</evidence>
<proteinExistence type="predicted"/>
<gene>
    <name evidence="3" type="ORF">DLJ53_33110</name>
</gene>
<keyword evidence="4" id="KW-1185">Reference proteome</keyword>
<feature type="domain" description="DUF305" evidence="2">
    <location>
        <begin position="93"/>
        <end position="153"/>
    </location>
</feature>
<dbReference type="OrthoDB" id="517560at2"/>
<dbReference type="AlphaFoldDB" id="A0A8B2NNS2"/>
<sequence>MSYFRFGAMIATSTVVMFVLMYLNTYAWEHVFYSETRTYMAFLMGATMAAIMLAFMLGMYTNTKANIAIFVGAVVVFALSLWLVRSQATVSGVSYMRAMIPHHSIAIMTSERAQITDPRVRKLADEIIEAQRREIAEMRYLIADISGAGGVERPETMDEPLPEVVPAEEAVESPVVAAMDPAPLQDADVEKVLGAGAACRFHRSAEADPILVAVPGQGGARGVMKLNGKLVELASETGGLDGFANGTMLSAGPIHMRVMPVAGAETETEGDMASRKADLVFQLDQGLTVGYRGLLNCEV</sequence>
<organism evidence="3 4">
    <name type="scientific">Acuticoccus sediminis</name>
    <dbReference type="NCBI Taxonomy" id="2184697"/>
    <lineage>
        <taxon>Bacteria</taxon>
        <taxon>Pseudomonadati</taxon>
        <taxon>Pseudomonadota</taxon>
        <taxon>Alphaproteobacteria</taxon>
        <taxon>Hyphomicrobiales</taxon>
        <taxon>Amorphaceae</taxon>
        <taxon>Acuticoccus</taxon>
    </lineage>
</organism>
<evidence type="ECO:0000313" key="3">
    <source>
        <dbReference type="EMBL" id="RAH96221.1"/>
    </source>
</evidence>
<reference evidence="3 4" key="1">
    <citation type="submission" date="2018-05" db="EMBL/GenBank/DDBJ databases">
        <title>Acuticoccus sediminis sp. nov., isolated from deep-sea sediment of Indian Ocean.</title>
        <authorList>
            <person name="Liu X."/>
            <person name="Lai Q."/>
            <person name="Du Y."/>
            <person name="Sun F."/>
            <person name="Zhang X."/>
            <person name="Wang S."/>
            <person name="Shao Z."/>
        </authorList>
    </citation>
    <scope>NUCLEOTIDE SEQUENCE [LARGE SCALE GENOMIC DNA]</scope>
    <source>
        <strain evidence="3 4">PTG4-2</strain>
    </source>
</reference>
<feature type="transmembrane region" description="Helical" evidence="1">
    <location>
        <begin position="39"/>
        <end position="61"/>
    </location>
</feature>
<dbReference type="InterPro" id="IPR012347">
    <property type="entry name" value="Ferritin-like"/>
</dbReference>